<dbReference type="CDD" id="cd01960">
    <property type="entry name" value="nsLTP1"/>
    <property type="match status" value="1"/>
</dbReference>
<dbReference type="OrthoDB" id="649864at2759"/>
<keyword evidence="1" id="KW-0732">Signal</keyword>
<organism evidence="3 4">
    <name type="scientific">Carex littledalei</name>
    <dbReference type="NCBI Taxonomy" id="544730"/>
    <lineage>
        <taxon>Eukaryota</taxon>
        <taxon>Viridiplantae</taxon>
        <taxon>Streptophyta</taxon>
        <taxon>Embryophyta</taxon>
        <taxon>Tracheophyta</taxon>
        <taxon>Spermatophyta</taxon>
        <taxon>Magnoliopsida</taxon>
        <taxon>Liliopsida</taxon>
        <taxon>Poales</taxon>
        <taxon>Cyperaceae</taxon>
        <taxon>Cyperoideae</taxon>
        <taxon>Cariceae</taxon>
        <taxon>Carex</taxon>
        <taxon>Carex subgen. Euthyceras</taxon>
    </lineage>
</organism>
<dbReference type="PRINTS" id="PR00382">
    <property type="entry name" value="LIPIDTRNSFER"/>
</dbReference>
<evidence type="ECO:0000259" key="2">
    <source>
        <dbReference type="Pfam" id="PF00234"/>
    </source>
</evidence>
<dbReference type="InterPro" id="IPR000528">
    <property type="entry name" value="Plant_nsLTP"/>
</dbReference>
<evidence type="ECO:0000313" key="4">
    <source>
        <dbReference type="Proteomes" id="UP000623129"/>
    </source>
</evidence>
<dbReference type="SUPFAM" id="SSF47699">
    <property type="entry name" value="Bifunctional inhibitor/lipid-transfer protein/seed storage 2S albumin"/>
    <property type="match status" value="1"/>
</dbReference>
<evidence type="ECO:0000256" key="1">
    <source>
        <dbReference type="SAM" id="SignalP"/>
    </source>
</evidence>
<proteinExistence type="predicted"/>
<dbReference type="Pfam" id="PF00234">
    <property type="entry name" value="Tryp_alpha_amyl"/>
    <property type="match status" value="1"/>
</dbReference>
<dbReference type="Gene3D" id="1.10.110.10">
    <property type="entry name" value="Plant lipid-transfer and hydrophobic proteins"/>
    <property type="match status" value="1"/>
</dbReference>
<gene>
    <name evidence="3" type="ORF">FCM35_KLT15261</name>
</gene>
<name>A0A833VCM9_9POAL</name>
<dbReference type="EMBL" id="SWLB01000029">
    <property type="protein sequence ID" value="KAF3320565.1"/>
    <property type="molecule type" value="Genomic_DNA"/>
</dbReference>
<keyword evidence="4" id="KW-1185">Reference proteome</keyword>
<protein>
    <submittedName>
        <fullName evidence="3">Non-specific lipid-transfer protein A-like isoform X1</fullName>
    </submittedName>
</protein>
<dbReference type="PANTHER" id="PTHR33076">
    <property type="entry name" value="NON-SPECIFIC LIPID-TRANSFER PROTEIN 2-RELATED"/>
    <property type="match status" value="1"/>
</dbReference>
<dbReference type="GO" id="GO:0006869">
    <property type="term" value="P:lipid transport"/>
    <property type="evidence" value="ECO:0007669"/>
    <property type="project" value="InterPro"/>
</dbReference>
<dbReference type="InterPro" id="IPR016140">
    <property type="entry name" value="Bifunc_inhib/LTP/seed_store"/>
</dbReference>
<feature type="chain" id="PRO_5032721249" evidence="1">
    <location>
        <begin position="25"/>
        <end position="114"/>
    </location>
</feature>
<dbReference type="AlphaFoldDB" id="A0A833VCM9"/>
<feature type="signal peptide" evidence="1">
    <location>
        <begin position="1"/>
        <end position="24"/>
    </location>
</feature>
<dbReference type="GO" id="GO:0008289">
    <property type="term" value="F:lipid binding"/>
    <property type="evidence" value="ECO:0007669"/>
    <property type="project" value="InterPro"/>
</dbReference>
<feature type="domain" description="Bifunctional inhibitor/plant lipid transfer protein/seed storage helical" evidence="2">
    <location>
        <begin position="27"/>
        <end position="112"/>
    </location>
</feature>
<sequence>MKGVAAALLVVLAVAYLVASPTNALSCGDVDLCVAPCVGYLTGEEKAPSGSCCAGVKQLRKLPKNTTERRFACSCVKQAAGQISGLKDDAVANLPAACGTPLPFSISTDFNCNR</sequence>
<accession>A0A833VCM9</accession>
<reference evidence="3" key="1">
    <citation type="submission" date="2020-01" db="EMBL/GenBank/DDBJ databases">
        <title>Genome sequence of Kobresia littledalei, the first chromosome-level genome in the family Cyperaceae.</title>
        <authorList>
            <person name="Qu G."/>
        </authorList>
    </citation>
    <scope>NUCLEOTIDE SEQUENCE</scope>
    <source>
        <strain evidence="3">C.B.Clarke</strain>
        <tissue evidence="3">Leaf</tissue>
    </source>
</reference>
<evidence type="ECO:0000313" key="3">
    <source>
        <dbReference type="EMBL" id="KAF3320565.1"/>
    </source>
</evidence>
<comment type="caution">
    <text evidence="3">The sequence shown here is derived from an EMBL/GenBank/DDBJ whole genome shotgun (WGS) entry which is preliminary data.</text>
</comment>
<dbReference type="Proteomes" id="UP000623129">
    <property type="component" value="Unassembled WGS sequence"/>
</dbReference>
<dbReference type="InterPro" id="IPR036312">
    <property type="entry name" value="Bifun_inhib/LTP/seed_sf"/>
</dbReference>